<dbReference type="EMBL" id="DSOV01000022">
    <property type="protein sequence ID" value="HEN41890.1"/>
    <property type="molecule type" value="Genomic_DNA"/>
</dbReference>
<accession>A0A831XF43</accession>
<gene>
    <name evidence="7" type="ORF">ENQ87_05870</name>
</gene>
<comment type="similarity">
    <text evidence="1">Belongs to the glycosyltransferase 2 family.</text>
</comment>
<feature type="transmembrane region" description="Helical" evidence="4">
    <location>
        <begin position="78"/>
        <end position="97"/>
    </location>
</feature>
<dbReference type="InterPro" id="IPR028098">
    <property type="entry name" value="Glyco_trans_4-like_N"/>
</dbReference>
<dbReference type="Gene3D" id="3.90.550.10">
    <property type="entry name" value="Spore Coat Polysaccharide Biosynthesis Protein SpsA, Chain A"/>
    <property type="match status" value="1"/>
</dbReference>
<comment type="caution">
    <text evidence="7">The sequence shown here is derived from an EMBL/GenBank/DDBJ whole genome shotgun (WGS) entry which is preliminary data.</text>
</comment>
<dbReference type="PANTHER" id="PTHR43179:SF12">
    <property type="entry name" value="GALACTOFURANOSYLTRANSFERASE GLFT2"/>
    <property type="match status" value="1"/>
</dbReference>
<organism evidence="7">
    <name type="scientific">Geobacter metallireducens</name>
    <dbReference type="NCBI Taxonomy" id="28232"/>
    <lineage>
        <taxon>Bacteria</taxon>
        <taxon>Pseudomonadati</taxon>
        <taxon>Thermodesulfobacteriota</taxon>
        <taxon>Desulfuromonadia</taxon>
        <taxon>Geobacterales</taxon>
        <taxon>Geobacteraceae</taxon>
        <taxon>Geobacter</taxon>
    </lineage>
</organism>
<keyword evidence="3 7" id="KW-0808">Transferase</keyword>
<dbReference type="SUPFAM" id="SSF53448">
    <property type="entry name" value="Nucleotide-diphospho-sugar transferases"/>
    <property type="match status" value="1"/>
</dbReference>
<proteinExistence type="inferred from homology"/>
<keyword evidence="2" id="KW-0328">Glycosyltransferase</keyword>
<dbReference type="GO" id="GO:0016757">
    <property type="term" value="F:glycosyltransferase activity"/>
    <property type="evidence" value="ECO:0007669"/>
    <property type="project" value="UniProtKB-KW"/>
</dbReference>
<dbReference type="Pfam" id="PF00535">
    <property type="entry name" value="Glycos_transf_2"/>
    <property type="match status" value="1"/>
</dbReference>
<evidence type="ECO:0000313" key="7">
    <source>
        <dbReference type="EMBL" id="HEN41890.1"/>
    </source>
</evidence>
<dbReference type="PANTHER" id="PTHR43179">
    <property type="entry name" value="RHAMNOSYLTRANSFERASE WBBL"/>
    <property type="match status" value="1"/>
</dbReference>
<dbReference type="CDD" id="cd04186">
    <property type="entry name" value="GT_2_like_c"/>
    <property type="match status" value="1"/>
</dbReference>
<keyword evidence="4" id="KW-0812">Transmembrane</keyword>
<dbReference type="InterPro" id="IPR001173">
    <property type="entry name" value="Glyco_trans_2-like"/>
</dbReference>
<dbReference type="Pfam" id="PF13579">
    <property type="entry name" value="Glyco_trans_4_4"/>
    <property type="match status" value="1"/>
</dbReference>
<evidence type="ECO:0000256" key="1">
    <source>
        <dbReference type="ARBA" id="ARBA00006739"/>
    </source>
</evidence>
<protein>
    <submittedName>
        <fullName evidence="7">Glycosyltransferase</fullName>
    </submittedName>
</protein>
<dbReference type="AlphaFoldDB" id="A0A831XF43"/>
<keyword evidence="4" id="KW-1133">Transmembrane helix</keyword>
<dbReference type="Gene3D" id="3.40.50.2000">
    <property type="entry name" value="Glycogen Phosphorylase B"/>
    <property type="match status" value="2"/>
</dbReference>
<feature type="domain" description="Glycosyltransferase 2-like" evidence="5">
    <location>
        <begin position="431"/>
        <end position="600"/>
    </location>
</feature>
<evidence type="ECO:0000256" key="3">
    <source>
        <dbReference type="ARBA" id="ARBA00022679"/>
    </source>
</evidence>
<dbReference type="SUPFAM" id="SSF53756">
    <property type="entry name" value="UDP-Glycosyltransferase/glycogen phosphorylase"/>
    <property type="match status" value="1"/>
</dbReference>
<name>A0A831XF43_GEOME</name>
<evidence type="ECO:0000259" key="6">
    <source>
        <dbReference type="Pfam" id="PF13579"/>
    </source>
</evidence>
<dbReference type="InterPro" id="IPR029044">
    <property type="entry name" value="Nucleotide-diphossugar_trans"/>
</dbReference>
<reference evidence="7" key="1">
    <citation type="journal article" date="2020" name="mSystems">
        <title>Genome- and Community-Level Interaction Insights into Carbon Utilization and Element Cycling Functions of Hydrothermarchaeota in Hydrothermal Sediment.</title>
        <authorList>
            <person name="Zhou Z."/>
            <person name="Liu Y."/>
            <person name="Xu W."/>
            <person name="Pan J."/>
            <person name="Luo Z.H."/>
            <person name="Li M."/>
        </authorList>
    </citation>
    <scope>NUCLEOTIDE SEQUENCE [LARGE SCALE GENOMIC DNA]</scope>
    <source>
        <strain evidence="7">SpSt-349</strain>
    </source>
</reference>
<evidence type="ECO:0000256" key="2">
    <source>
        <dbReference type="ARBA" id="ARBA00022676"/>
    </source>
</evidence>
<evidence type="ECO:0000256" key="4">
    <source>
        <dbReference type="SAM" id="Phobius"/>
    </source>
</evidence>
<sequence>MKSERRWLILSYFSRIDGMACAQHIDDRLPYFEKNGISPVLLTSICGTCHEGVIQKRVPSVAPSGIRYELRHLRKRSAWVKMIAPLINVILLPFYLIEKLIIDLDSQWSWFPLAIMRGISLCRRYRPEVIYSTGGPASAHVAAALISRTTGIPFIAEFQDPLVHGDWLRSRRALRVFTWLERFICERASAVIFLTDEARKNAQSRTNLGAKGHVIYPGANPFDLSGPLRHKGEFCRFSHFGSLGGSRNLVVFLEALRLVFSEHPELTEVIRLDLYGSCDGRSRRSIEEFPWPQVVQDHGRIPRTESLAVMRRTDVLLLIQNTEEFSAETIPSKVYEYFHAARPILGLVHHNQELREMLEVRGERPVSADDPRDVSAGIVHYVQLWRLSDLNISKACTHYDVSSAVDRLVRINREGFSAPLRANLGAMAKVSIIIVSYNSLHETTAPCLESIFSRTDYDNYEVIVVDNASKDGTPDYLRQLAAREKRLVCILNETNRGFAGGNNDAIKAATGDVLVLLNSDTVVTRGWLAKLVEPLRDKSIGMVGPVTNSVGNEQRIFSAGATVEEILAEGERWTDTADSGLFETERLGFFCVAFRREVTERIGLLDEGFGLGFYEDDDYCIRVRKAGYRIVCREDVFVYHRGGGSFGKMSATARALIKRNRQLLEAKHGITYRPRHPRDRQLDLAEQYLQGFAGGGDEFLLHKCHGRLKVAETSVPRGYVKRLLFRRRMRALQNVLLRYDAALAKGGEGVTKGKNGR</sequence>
<feature type="domain" description="Glycosyltransferase subfamily 4-like N-terminal" evidence="6">
    <location>
        <begin position="116"/>
        <end position="216"/>
    </location>
</feature>
<evidence type="ECO:0000259" key="5">
    <source>
        <dbReference type="Pfam" id="PF00535"/>
    </source>
</evidence>
<keyword evidence="4" id="KW-0472">Membrane</keyword>